<dbReference type="GO" id="GO:0003677">
    <property type="term" value="F:DNA binding"/>
    <property type="evidence" value="ECO:0007669"/>
    <property type="project" value="UniProtKB-KW"/>
</dbReference>
<evidence type="ECO:0000256" key="1">
    <source>
        <dbReference type="ARBA" id="ARBA00023125"/>
    </source>
</evidence>
<dbReference type="Pfam" id="PF01381">
    <property type="entry name" value="HTH_3"/>
    <property type="match status" value="1"/>
</dbReference>
<keyword evidence="2" id="KW-1133">Transmembrane helix</keyword>
<sequence>MEEKIMKLSDQLRASRKQLHLTQQDLAAQLHVTRQTLSRWENDLSYPNLDTLVQISHILNLSLDTLLKGEKNPVVKQISTDVRSKQRYKHLFVALVSLFLLMLTVLILLGYGRATQNADIDRLNPFLKTQIGYTVLPTPTKNHQQGTRVDAFVSDNVFGSGSWLQFSTGQYTAKKRWAVVQHKGSYVSNTRLLKKAQIPLVMREQAGNIYTKYNYKTEGSRTGKKIPWWPFD</sequence>
<proteinExistence type="predicted"/>
<keyword evidence="2" id="KW-0812">Transmembrane</keyword>
<dbReference type="STRING" id="319652.IV80_GL001245"/>
<feature type="transmembrane region" description="Helical" evidence="2">
    <location>
        <begin position="91"/>
        <end position="112"/>
    </location>
</feature>
<reference evidence="4 5" key="1">
    <citation type="journal article" date="2015" name="Genome Announc.">
        <title>Expanding the biotechnology potential of lactobacilli through comparative genomics of 213 strains and associated genera.</title>
        <authorList>
            <person name="Sun Z."/>
            <person name="Harris H.M."/>
            <person name="McCann A."/>
            <person name="Guo C."/>
            <person name="Argimon S."/>
            <person name="Zhang W."/>
            <person name="Yang X."/>
            <person name="Jeffery I.B."/>
            <person name="Cooney J.C."/>
            <person name="Kagawa T.F."/>
            <person name="Liu W."/>
            <person name="Song Y."/>
            <person name="Salvetti E."/>
            <person name="Wrobel A."/>
            <person name="Rasinkangas P."/>
            <person name="Parkhill J."/>
            <person name="Rea M.C."/>
            <person name="O'Sullivan O."/>
            <person name="Ritari J."/>
            <person name="Douillard F.P."/>
            <person name="Paul Ross R."/>
            <person name="Yang R."/>
            <person name="Briner A.E."/>
            <person name="Felis G.E."/>
            <person name="de Vos W.M."/>
            <person name="Barrangou R."/>
            <person name="Klaenhammer T.R."/>
            <person name="Caufield P.W."/>
            <person name="Cui Y."/>
            <person name="Zhang H."/>
            <person name="O'Toole P.W."/>
        </authorList>
    </citation>
    <scope>NUCLEOTIDE SEQUENCE [LARGE SCALE GENOMIC DNA]</scope>
    <source>
        <strain evidence="4 5">DSM 17757</strain>
    </source>
</reference>
<dbReference type="InterPro" id="IPR010982">
    <property type="entry name" value="Lambda_DNA-bd_dom_sf"/>
</dbReference>
<feature type="domain" description="HTH cro/C1-type" evidence="3">
    <location>
        <begin position="12"/>
        <end position="66"/>
    </location>
</feature>
<protein>
    <submittedName>
        <fullName evidence="4">XRE family transcriptional regulator</fullName>
    </submittedName>
</protein>
<dbReference type="SMART" id="SM00530">
    <property type="entry name" value="HTH_XRE"/>
    <property type="match status" value="1"/>
</dbReference>
<evidence type="ECO:0000313" key="4">
    <source>
        <dbReference type="EMBL" id="KRN66654.1"/>
    </source>
</evidence>
<dbReference type="EMBL" id="JQBR01000004">
    <property type="protein sequence ID" value="KRN66654.1"/>
    <property type="molecule type" value="Genomic_DNA"/>
</dbReference>
<name>A0A0R2IPL0_9LACO</name>
<accession>A0A0R2IPL0</accession>
<dbReference type="Gene3D" id="1.10.260.40">
    <property type="entry name" value="lambda repressor-like DNA-binding domains"/>
    <property type="match status" value="1"/>
</dbReference>
<keyword evidence="5" id="KW-1185">Reference proteome</keyword>
<comment type="caution">
    <text evidence="4">The sequence shown here is derived from an EMBL/GenBank/DDBJ whole genome shotgun (WGS) entry which is preliminary data.</text>
</comment>
<dbReference type="PROSITE" id="PS50943">
    <property type="entry name" value="HTH_CROC1"/>
    <property type="match status" value="1"/>
</dbReference>
<organism evidence="4 5">
    <name type="scientific">Pediococcus cellicola</name>
    <dbReference type="NCBI Taxonomy" id="319652"/>
    <lineage>
        <taxon>Bacteria</taxon>
        <taxon>Bacillati</taxon>
        <taxon>Bacillota</taxon>
        <taxon>Bacilli</taxon>
        <taxon>Lactobacillales</taxon>
        <taxon>Lactobacillaceae</taxon>
        <taxon>Pediococcus</taxon>
    </lineage>
</organism>
<evidence type="ECO:0000256" key="2">
    <source>
        <dbReference type="SAM" id="Phobius"/>
    </source>
</evidence>
<keyword evidence="1" id="KW-0238">DNA-binding</keyword>
<dbReference type="CDD" id="cd00093">
    <property type="entry name" value="HTH_XRE"/>
    <property type="match status" value="1"/>
</dbReference>
<evidence type="ECO:0000313" key="5">
    <source>
        <dbReference type="Proteomes" id="UP000051568"/>
    </source>
</evidence>
<dbReference type="AlphaFoldDB" id="A0A0R2IPL0"/>
<keyword evidence="2" id="KW-0472">Membrane</keyword>
<gene>
    <name evidence="4" type="ORF">IV80_GL001245</name>
</gene>
<dbReference type="InterPro" id="IPR001387">
    <property type="entry name" value="Cro/C1-type_HTH"/>
</dbReference>
<dbReference type="PATRIC" id="fig|319652.3.peg.1260"/>
<dbReference type="PANTHER" id="PTHR46558">
    <property type="entry name" value="TRACRIPTIONAL REGULATORY PROTEIN-RELATED-RELATED"/>
    <property type="match status" value="1"/>
</dbReference>
<evidence type="ECO:0000259" key="3">
    <source>
        <dbReference type="PROSITE" id="PS50943"/>
    </source>
</evidence>
<dbReference type="Proteomes" id="UP000051568">
    <property type="component" value="Unassembled WGS sequence"/>
</dbReference>
<dbReference type="PANTHER" id="PTHR46558:SF4">
    <property type="entry name" value="DNA-BIDING PHAGE PROTEIN"/>
    <property type="match status" value="1"/>
</dbReference>
<dbReference type="SUPFAM" id="SSF47413">
    <property type="entry name" value="lambda repressor-like DNA-binding domains"/>
    <property type="match status" value="1"/>
</dbReference>